<reference evidence="4 5" key="1">
    <citation type="submission" date="2024-09" db="EMBL/GenBank/DDBJ databases">
        <authorList>
            <person name="Sun Q."/>
            <person name="Mori K."/>
        </authorList>
    </citation>
    <scope>NUCLEOTIDE SEQUENCE [LARGE SCALE GENOMIC DNA]</scope>
    <source>
        <strain evidence="4 5">ATCC 51272</strain>
    </source>
</reference>
<evidence type="ECO:0000256" key="1">
    <source>
        <dbReference type="ARBA" id="ARBA00022722"/>
    </source>
</evidence>
<dbReference type="InterPro" id="IPR037057">
    <property type="entry name" value="DNA_rep_MutH/T2_RE_sf"/>
</dbReference>
<dbReference type="Pfam" id="PF09233">
    <property type="entry name" value="Endonuc-EcoRV"/>
    <property type="match status" value="1"/>
</dbReference>
<keyword evidence="1" id="KW-0540">Nuclease</keyword>
<evidence type="ECO:0000313" key="4">
    <source>
        <dbReference type="EMBL" id="MFB9897848.1"/>
    </source>
</evidence>
<evidence type="ECO:0000256" key="2">
    <source>
        <dbReference type="ARBA" id="ARBA00022759"/>
    </source>
</evidence>
<gene>
    <name evidence="4" type="ORF">ACFFK8_08585</name>
</gene>
<organism evidence="4 5">
    <name type="scientific">Hallella seregens ATCC 51272</name>
    <dbReference type="NCBI Taxonomy" id="1336250"/>
    <lineage>
        <taxon>Bacteria</taxon>
        <taxon>Pseudomonadati</taxon>
        <taxon>Bacteroidota</taxon>
        <taxon>Bacteroidia</taxon>
        <taxon>Bacteroidales</taxon>
        <taxon>Prevotellaceae</taxon>
        <taxon>Hallella</taxon>
    </lineage>
</organism>
<dbReference type="InterPro" id="IPR015314">
    <property type="entry name" value="Restrct_endonuc_II_EcoRV"/>
</dbReference>
<keyword evidence="5" id="KW-1185">Reference proteome</keyword>
<dbReference type="EMBL" id="JBHLZF010000002">
    <property type="protein sequence ID" value="MFB9897848.1"/>
    <property type="molecule type" value="Genomic_DNA"/>
</dbReference>
<accession>A0ABV5ZKD2</accession>
<evidence type="ECO:0000256" key="3">
    <source>
        <dbReference type="ARBA" id="ARBA00022801"/>
    </source>
</evidence>
<dbReference type="Gene3D" id="3.40.600.10">
    <property type="entry name" value="DNA mismatch repair MutH/Restriction endonuclease, type II"/>
    <property type="match status" value="1"/>
</dbReference>
<dbReference type="InterPro" id="IPR011335">
    <property type="entry name" value="Restrct_endonuc-II-like"/>
</dbReference>
<dbReference type="SUPFAM" id="SSF52980">
    <property type="entry name" value="Restriction endonuclease-like"/>
    <property type="match status" value="1"/>
</dbReference>
<comment type="caution">
    <text evidence="4">The sequence shown here is derived from an EMBL/GenBank/DDBJ whole genome shotgun (WGS) entry which is preliminary data.</text>
</comment>
<keyword evidence="2 4" id="KW-0255">Endonuclease</keyword>
<proteinExistence type="predicted"/>
<sequence>MDKTTFLRLLTEEVKTYRAVLETEDSEWIVKGFIDVGRNIYTMTNDTKVVSKILELILIPRLEAFAGRYGLVLELPSAQNFYPDLTFKDEDGHLFAVDFKSSYYGDNNRVNGLTLGSYWGYFRNRGVKKNTDYPYKDYQCHLVIGMLYRQSPSLQGERTVYQLDELDRIKSVIEQFVFFVQPKWKIASDRTGSENTRNIGGVVEIDRLVEGTSPFAGLGEEVFDHYWMNFFNAADAAKAGIGKPRYHNLETYKNYLDAERRILTKWGK</sequence>
<protein>
    <submittedName>
        <fullName evidence="4">Type II restriction endonuclease</fullName>
    </submittedName>
</protein>
<name>A0ABV5ZKD2_9BACT</name>
<dbReference type="RefSeq" id="WP_044248301.1">
    <property type="nucleotide sequence ID" value="NZ_JADU01000001.1"/>
</dbReference>
<dbReference type="CDD" id="cd22323">
    <property type="entry name" value="EcoRV-like"/>
    <property type="match status" value="1"/>
</dbReference>
<evidence type="ECO:0000313" key="5">
    <source>
        <dbReference type="Proteomes" id="UP001589688"/>
    </source>
</evidence>
<dbReference type="GO" id="GO:0004519">
    <property type="term" value="F:endonuclease activity"/>
    <property type="evidence" value="ECO:0007669"/>
    <property type="project" value="UniProtKB-KW"/>
</dbReference>
<dbReference type="Proteomes" id="UP001589688">
    <property type="component" value="Unassembled WGS sequence"/>
</dbReference>
<keyword evidence="3" id="KW-0378">Hydrolase</keyword>